<sequence length="221" mass="24952">VKDDSSQINSCLDNTPKDCRIILITGGLGPTHDDITQNTLFEYYGIKPVFDKEYWELLNSRMKIRGRSLPKINKNQALAPEDGKGRIIPNSFGTARGIHIFNNDVDIFAMPGVPKEMKNMMKDTVLPWIHNKTKNKIHVNTLRTTGIMESSLAEKMRDIIEVSKNIEISFLPQFTGVDIRIISSEKAPLEETQRSINERIGKYIYGTGSDILESVVGKMLI</sequence>
<dbReference type="AlphaFoldDB" id="A0A381SNP1"/>
<protein>
    <recommendedName>
        <fullName evidence="4">MoaB/Mog domain-containing protein</fullName>
    </recommendedName>
</protein>
<dbReference type="InterPro" id="IPR001453">
    <property type="entry name" value="MoaB/Mog_dom"/>
</dbReference>
<accession>A0A381SNP1</accession>
<dbReference type="InterPro" id="IPR041424">
    <property type="entry name" value="CinA_KH"/>
</dbReference>
<dbReference type="PANTHER" id="PTHR13939">
    <property type="entry name" value="NICOTINAMIDE-NUCLEOTIDE AMIDOHYDROLASE PNCC"/>
    <property type="match status" value="1"/>
</dbReference>
<dbReference type="Gene3D" id="3.40.980.10">
    <property type="entry name" value="MoaB/Mog-like domain"/>
    <property type="match status" value="1"/>
</dbReference>
<feature type="non-terminal residue" evidence="3">
    <location>
        <position position="221"/>
    </location>
</feature>
<reference evidence="3" key="1">
    <citation type="submission" date="2018-05" db="EMBL/GenBank/DDBJ databases">
        <authorList>
            <person name="Lanie J.A."/>
            <person name="Ng W.-L."/>
            <person name="Kazmierczak K.M."/>
            <person name="Andrzejewski T.M."/>
            <person name="Davidsen T.M."/>
            <person name="Wayne K.J."/>
            <person name="Tettelin H."/>
            <person name="Glass J.I."/>
            <person name="Rusch D."/>
            <person name="Podicherti R."/>
            <person name="Tsui H.-C.T."/>
            <person name="Winkler M.E."/>
        </authorList>
    </citation>
    <scope>NUCLEOTIDE SEQUENCE</scope>
</reference>
<name>A0A381SNP1_9ZZZZ</name>
<proteinExistence type="predicted"/>
<feature type="domain" description="CinA KH" evidence="2">
    <location>
        <begin position="141"/>
        <end position="206"/>
    </location>
</feature>
<feature type="non-terminal residue" evidence="3">
    <location>
        <position position="1"/>
    </location>
</feature>
<dbReference type="SUPFAM" id="SSF53218">
    <property type="entry name" value="Molybdenum cofactor biosynthesis proteins"/>
    <property type="match status" value="1"/>
</dbReference>
<feature type="domain" description="MoaB/Mog" evidence="1">
    <location>
        <begin position="1"/>
        <end position="130"/>
    </location>
</feature>
<organism evidence="3">
    <name type="scientific">marine metagenome</name>
    <dbReference type="NCBI Taxonomy" id="408172"/>
    <lineage>
        <taxon>unclassified sequences</taxon>
        <taxon>metagenomes</taxon>
        <taxon>ecological metagenomes</taxon>
    </lineage>
</organism>
<evidence type="ECO:0008006" key="4">
    <source>
        <dbReference type="Google" id="ProtNLM"/>
    </source>
</evidence>
<dbReference type="InterPro" id="IPR036425">
    <property type="entry name" value="MoaB/Mog-like_dom_sf"/>
</dbReference>
<evidence type="ECO:0000313" key="3">
    <source>
        <dbReference type="EMBL" id="SVA05640.1"/>
    </source>
</evidence>
<dbReference type="EMBL" id="UINC01003361">
    <property type="protein sequence ID" value="SVA05640.1"/>
    <property type="molecule type" value="Genomic_DNA"/>
</dbReference>
<gene>
    <name evidence="3" type="ORF">METZ01_LOCUS58494</name>
</gene>
<evidence type="ECO:0000259" key="2">
    <source>
        <dbReference type="Pfam" id="PF18146"/>
    </source>
</evidence>
<dbReference type="PANTHER" id="PTHR13939:SF0">
    <property type="entry name" value="NMN AMIDOHYDROLASE-LIKE PROTEIN YFAY"/>
    <property type="match status" value="1"/>
</dbReference>
<dbReference type="Pfam" id="PF18146">
    <property type="entry name" value="CinA_KH"/>
    <property type="match status" value="1"/>
</dbReference>
<dbReference type="InterPro" id="IPR050101">
    <property type="entry name" value="CinA"/>
</dbReference>
<dbReference type="Gene3D" id="3.30.70.2860">
    <property type="match status" value="1"/>
</dbReference>
<evidence type="ECO:0000259" key="1">
    <source>
        <dbReference type="Pfam" id="PF00994"/>
    </source>
</evidence>
<dbReference type="Pfam" id="PF00994">
    <property type="entry name" value="MoCF_biosynth"/>
    <property type="match status" value="1"/>
</dbReference>